<dbReference type="GO" id="GO:0006355">
    <property type="term" value="P:regulation of DNA-templated transcription"/>
    <property type="evidence" value="ECO:0007669"/>
    <property type="project" value="TreeGrafter"/>
</dbReference>
<dbReference type="Proteomes" id="UP000607559">
    <property type="component" value="Unassembled WGS sequence"/>
</dbReference>
<dbReference type="PROSITE" id="PS50110">
    <property type="entry name" value="RESPONSE_REGULATORY"/>
    <property type="match status" value="1"/>
</dbReference>
<keyword evidence="6" id="KW-1185">Reference proteome</keyword>
<dbReference type="SMART" id="SM00448">
    <property type="entry name" value="REC"/>
    <property type="match status" value="1"/>
</dbReference>
<accession>A0A8J2UBV2</accession>
<reference evidence="5" key="2">
    <citation type="submission" date="2020-09" db="EMBL/GenBank/DDBJ databases">
        <authorList>
            <person name="Sun Q."/>
            <person name="Zhou Y."/>
        </authorList>
    </citation>
    <scope>NUCLEOTIDE SEQUENCE</scope>
    <source>
        <strain evidence="5">CGMCC 1.15448</strain>
    </source>
</reference>
<dbReference type="InterPro" id="IPR039420">
    <property type="entry name" value="WalR-like"/>
</dbReference>
<protein>
    <submittedName>
        <fullName evidence="5">DNA-binding response regulator</fullName>
    </submittedName>
</protein>
<comment type="caution">
    <text evidence="5">The sequence shown here is derived from an EMBL/GenBank/DDBJ whole genome shotgun (WGS) entry which is preliminary data.</text>
</comment>
<dbReference type="Gene3D" id="3.40.50.2300">
    <property type="match status" value="1"/>
</dbReference>
<dbReference type="Pfam" id="PF04397">
    <property type="entry name" value="LytTR"/>
    <property type="match status" value="1"/>
</dbReference>
<dbReference type="SMART" id="SM00850">
    <property type="entry name" value="LytTR"/>
    <property type="match status" value="1"/>
</dbReference>
<proteinExistence type="predicted"/>
<dbReference type="GO" id="GO:0000976">
    <property type="term" value="F:transcription cis-regulatory region binding"/>
    <property type="evidence" value="ECO:0007669"/>
    <property type="project" value="TreeGrafter"/>
</dbReference>
<dbReference type="Gene3D" id="2.40.50.1020">
    <property type="entry name" value="LytTr DNA-binding domain"/>
    <property type="match status" value="1"/>
</dbReference>
<evidence type="ECO:0000313" key="6">
    <source>
        <dbReference type="Proteomes" id="UP000607559"/>
    </source>
</evidence>
<keyword evidence="1 5" id="KW-0238">DNA-binding</keyword>
<keyword evidence="2" id="KW-0597">Phosphoprotein</keyword>
<evidence type="ECO:0000256" key="2">
    <source>
        <dbReference type="PROSITE-ProRule" id="PRU00169"/>
    </source>
</evidence>
<evidence type="ECO:0000259" key="3">
    <source>
        <dbReference type="PROSITE" id="PS50110"/>
    </source>
</evidence>
<dbReference type="PROSITE" id="PS50930">
    <property type="entry name" value="HTH_LYTTR"/>
    <property type="match status" value="1"/>
</dbReference>
<name>A0A8J2UBV2_9BACT</name>
<dbReference type="EMBL" id="BMJC01000002">
    <property type="protein sequence ID" value="GGA93857.1"/>
    <property type="molecule type" value="Genomic_DNA"/>
</dbReference>
<dbReference type="Pfam" id="PF00072">
    <property type="entry name" value="Response_reg"/>
    <property type="match status" value="1"/>
</dbReference>
<dbReference type="SUPFAM" id="SSF52172">
    <property type="entry name" value="CheY-like"/>
    <property type="match status" value="1"/>
</dbReference>
<feature type="domain" description="HTH LytTR-type" evidence="4">
    <location>
        <begin position="147"/>
        <end position="215"/>
    </location>
</feature>
<dbReference type="InterPro" id="IPR011006">
    <property type="entry name" value="CheY-like_superfamily"/>
</dbReference>
<sequence>MQWKCLIVDDEPPALKILRSYLESTDNLQLIGACHNAFEAMQLLRQQPVDLIFLDIRMPRLLGTEFIRTLRHPPKVIFTTAHADYALEGFDLDAVDYLLKPFSFERFLRAVNKFTGESLATSVTPAAGKTLAAGRSPAETPEAAPFLYFRVDRKMVKVRLDEIVYIESLKDYSRIIRTDQKPLVMKKPIGSIEEMLPAHLFLRIHRSFIIAIHKVTAYTHTGVEIGGQDIPVGKLYRHQLEKLALSGPR</sequence>
<gene>
    <name evidence="5" type="ORF">GCM10011511_16440</name>
</gene>
<reference evidence="5" key="1">
    <citation type="journal article" date="2014" name="Int. J. Syst. Evol. Microbiol.">
        <title>Complete genome sequence of Corynebacterium casei LMG S-19264T (=DSM 44701T), isolated from a smear-ripened cheese.</title>
        <authorList>
            <consortium name="US DOE Joint Genome Institute (JGI-PGF)"/>
            <person name="Walter F."/>
            <person name="Albersmeier A."/>
            <person name="Kalinowski J."/>
            <person name="Ruckert C."/>
        </authorList>
    </citation>
    <scope>NUCLEOTIDE SEQUENCE</scope>
    <source>
        <strain evidence="5">CGMCC 1.15448</strain>
    </source>
</reference>
<evidence type="ECO:0000259" key="4">
    <source>
        <dbReference type="PROSITE" id="PS50930"/>
    </source>
</evidence>
<dbReference type="PANTHER" id="PTHR48111">
    <property type="entry name" value="REGULATOR OF RPOS"/>
    <property type="match status" value="1"/>
</dbReference>
<dbReference type="PANTHER" id="PTHR48111:SF17">
    <property type="entry name" value="TRANSCRIPTIONAL REGULATORY PROTEIN YPDB"/>
    <property type="match status" value="1"/>
</dbReference>
<feature type="domain" description="Response regulatory" evidence="3">
    <location>
        <begin position="4"/>
        <end position="115"/>
    </location>
</feature>
<dbReference type="RefSeq" id="WP_188930500.1">
    <property type="nucleotide sequence ID" value="NZ_BMJC01000002.1"/>
</dbReference>
<evidence type="ECO:0000313" key="5">
    <source>
        <dbReference type="EMBL" id="GGA93857.1"/>
    </source>
</evidence>
<dbReference type="GO" id="GO:0005829">
    <property type="term" value="C:cytosol"/>
    <property type="evidence" value="ECO:0007669"/>
    <property type="project" value="TreeGrafter"/>
</dbReference>
<dbReference type="GO" id="GO:0032993">
    <property type="term" value="C:protein-DNA complex"/>
    <property type="evidence" value="ECO:0007669"/>
    <property type="project" value="TreeGrafter"/>
</dbReference>
<dbReference type="InterPro" id="IPR007492">
    <property type="entry name" value="LytTR_DNA-bd_dom"/>
</dbReference>
<dbReference type="AlphaFoldDB" id="A0A8J2UBV2"/>
<dbReference type="InterPro" id="IPR001789">
    <property type="entry name" value="Sig_transdc_resp-reg_receiver"/>
</dbReference>
<evidence type="ECO:0000256" key="1">
    <source>
        <dbReference type="ARBA" id="ARBA00023125"/>
    </source>
</evidence>
<dbReference type="GO" id="GO:0000156">
    <property type="term" value="F:phosphorelay response regulator activity"/>
    <property type="evidence" value="ECO:0007669"/>
    <property type="project" value="TreeGrafter"/>
</dbReference>
<feature type="modified residue" description="4-aspartylphosphate" evidence="2">
    <location>
        <position position="55"/>
    </location>
</feature>
<organism evidence="5 6">
    <name type="scientific">Puia dinghuensis</name>
    <dbReference type="NCBI Taxonomy" id="1792502"/>
    <lineage>
        <taxon>Bacteria</taxon>
        <taxon>Pseudomonadati</taxon>
        <taxon>Bacteroidota</taxon>
        <taxon>Chitinophagia</taxon>
        <taxon>Chitinophagales</taxon>
        <taxon>Chitinophagaceae</taxon>
        <taxon>Puia</taxon>
    </lineage>
</organism>